<keyword evidence="3" id="KW-1185">Reference proteome</keyword>
<keyword evidence="1" id="KW-0732">Signal</keyword>
<evidence type="ECO:0000313" key="2">
    <source>
        <dbReference type="EMBL" id="WFR81184.1"/>
    </source>
</evidence>
<reference evidence="2 3" key="1">
    <citation type="submission" date="2023-04" db="EMBL/GenBank/DDBJ databases">
        <title>Nanopore sequencing of Janthinobacterium from water.</title>
        <authorList>
            <person name="Ciuchcinski K."/>
            <person name="Rokowska A."/>
            <person name="Dziewit L."/>
        </authorList>
    </citation>
    <scope>NUCLEOTIDE SEQUENCE [LARGE SCALE GENOMIC DNA]</scope>
    <source>
        <strain evidence="2 3">DEMB2</strain>
    </source>
</reference>
<feature type="signal peptide" evidence="1">
    <location>
        <begin position="1"/>
        <end position="24"/>
    </location>
</feature>
<gene>
    <name evidence="2" type="ORF">P9875_08445</name>
</gene>
<feature type="chain" id="PRO_5045780164" evidence="1">
    <location>
        <begin position="25"/>
        <end position="145"/>
    </location>
</feature>
<evidence type="ECO:0000256" key="1">
    <source>
        <dbReference type="SAM" id="SignalP"/>
    </source>
</evidence>
<dbReference type="RefSeq" id="WP_099401001.1">
    <property type="nucleotide sequence ID" value="NZ_CP121464.1"/>
</dbReference>
<accession>A0ABY8I8C3</accession>
<name>A0ABY8I8C3_9BURK</name>
<sequence>MKTMIKTIPALACAIVLAGGHAWAQEPAAPAESLPEPLPVCQLDPRDSGKLAVEPCRPAPPVQPRRSVAQVIGRMPAQPAPPVVPMAPLPPSPAVPMPRAPQPIGACDTGGCRDAAGARYNGAGNATLDANGRICHRNGAFIQCF</sequence>
<organism evidence="2 3">
    <name type="scientific">Janthinobacterium rivuli</name>
    <dbReference type="NCBI Taxonomy" id="2751478"/>
    <lineage>
        <taxon>Bacteria</taxon>
        <taxon>Pseudomonadati</taxon>
        <taxon>Pseudomonadota</taxon>
        <taxon>Betaproteobacteria</taxon>
        <taxon>Burkholderiales</taxon>
        <taxon>Oxalobacteraceae</taxon>
        <taxon>Janthinobacterium</taxon>
    </lineage>
</organism>
<dbReference type="Proteomes" id="UP001219584">
    <property type="component" value="Chromosome"/>
</dbReference>
<evidence type="ECO:0000313" key="3">
    <source>
        <dbReference type="Proteomes" id="UP001219584"/>
    </source>
</evidence>
<protein>
    <submittedName>
        <fullName evidence="2">Uncharacterized protein</fullName>
    </submittedName>
</protein>
<dbReference type="EMBL" id="CP121464">
    <property type="protein sequence ID" value="WFR81184.1"/>
    <property type="molecule type" value="Genomic_DNA"/>
</dbReference>
<proteinExistence type="predicted"/>